<accession>A0ACB6QU94</accession>
<proteinExistence type="predicted"/>
<evidence type="ECO:0000313" key="2">
    <source>
        <dbReference type="Proteomes" id="UP000799755"/>
    </source>
</evidence>
<protein>
    <submittedName>
        <fullName evidence="1">Uncharacterized protein</fullName>
    </submittedName>
</protein>
<gene>
    <name evidence="1" type="ORF">BDR25DRAFT_355079</name>
</gene>
<keyword evidence="2" id="KW-1185">Reference proteome</keyword>
<reference evidence="1" key="1">
    <citation type="journal article" date="2020" name="Stud. Mycol.">
        <title>101 Dothideomycetes genomes: a test case for predicting lifestyles and emergence of pathogens.</title>
        <authorList>
            <person name="Haridas S."/>
            <person name="Albert R."/>
            <person name="Binder M."/>
            <person name="Bloem J."/>
            <person name="Labutti K."/>
            <person name="Salamov A."/>
            <person name="Andreopoulos B."/>
            <person name="Baker S."/>
            <person name="Barry K."/>
            <person name="Bills G."/>
            <person name="Bluhm B."/>
            <person name="Cannon C."/>
            <person name="Castanera R."/>
            <person name="Culley D."/>
            <person name="Daum C."/>
            <person name="Ezra D."/>
            <person name="Gonzalez J."/>
            <person name="Henrissat B."/>
            <person name="Kuo A."/>
            <person name="Liang C."/>
            <person name="Lipzen A."/>
            <person name="Lutzoni F."/>
            <person name="Magnuson J."/>
            <person name="Mondo S."/>
            <person name="Nolan M."/>
            <person name="Ohm R."/>
            <person name="Pangilinan J."/>
            <person name="Park H.-J."/>
            <person name="Ramirez L."/>
            <person name="Alfaro M."/>
            <person name="Sun H."/>
            <person name="Tritt A."/>
            <person name="Yoshinaga Y."/>
            <person name="Zwiers L.-H."/>
            <person name="Turgeon B."/>
            <person name="Goodwin S."/>
            <person name="Spatafora J."/>
            <person name="Crous P."/>
            <person name="Grigoriev I."/>
        </authorList>
    </citation>
    <scope>NUCLEOTIDE SEQUENCE</scope>
    <source>
        <strain evidence="1">ATCC 200398</strain>
    </source>
</reference>
<dbReference type="EMBL" id="MU003507">
    <property type="protein sequence ID" value="KAF2470589.1"/>
    <property type="molecule type" value="Genomic_DNA"/>
</dbReference>
<sequence>MTISLNIHEAKLQTQLSRDTANDNLKKNLATTFNLRIRSHSPRFLRCASAGYCRLHVICTSKHTLTLHYLSLKILQYSRSQEGINSLAFTMAPRVLFSEAKLRFQKGRKRLEPALKQNSIRYLKSGDDLERGHQNNDDITSDPNVQANERPECMMTSSAGPAPRDAFAGKNADNQEGEQQRHRHRKRKRTQPLGIPPTYKPKLGLTRGVGIYVKKCVKYEAEGLAKVRGEKNDERIATRGRRLNSTLPLIKKEGKVKVLAGLGMVKNPQAVEEKDERPKNTRNSRYVYPADTPVDEPNAGRMPSNGEAKSRSSDVIPKLTILSIDGDFECIAHICSKSIKSFSCFSFLMSSKSSQDQRLRTGLASPVKFSKTIIREDNLHLGGGLEDAEARLKSINECGTQKEI</sequence>
<name>A0ACB6QU94_9PLEO</name>
<dbReference type="Proteomes" id="UP000799755">
    <property type="component" value="Unassembled WGS sequence"/>
</dbReference>
<organism evidence="1 2">
    <name type="scientific">Lindgomyces ingoldianus</name>
    <dbReference type="NCBI Taxonomy" id="673940"/>
    <lineage>
        <taxon>Eukaryota</taxon>
        <taxon>Fungi</taxon>
        <taxon>Dikarya</taxon>
        <taxon>Ascomycota</taxon>
        <taxon>Pezizomycotina</taxon>
        <taxon>Dothideomycetes</taxon>
        <taxon>Pleosporomycetidae</taxon>
        <taxon>Pleosporales</taxon>
        <taxon>Lindgomycetaceae</taxon>
        <taxon>Lindgomyces</taxon>
    </lineage>
</organism>
<evidence type="ECO:0000313" key="1">
    <source>
        <dbReference type="EMBL" id="KAF2470589.1"/>
    </source>
</evidence>
<comment type="caution">
    <text evidence="1">The sequence shown here is derived from an EMBL/GenBank/DDBJ whole genome shotgun (WGS) entry which is preliminary data.</text>
</comment>